<protein>
    <submittedName>
        <fullName evidence="2">Uncharacterized protein</fullName>
    </submittedName>
</protein>
<feature type="compositionally biased region" description="Low complexity" evidence="1">
    <location>
        <begin position="45"/>
        <end position="69"/>
    </location>
</feature>
<sequence>MNAKPMVENVISEPMIKPPERAMGENFLETPTLMSPQHLSKPKDSPFSLSSSLSLSPLPLNLQSPQQLSAHSPLKTQQKQKKPQLQAKSQKKTQKPGQRQKPSQETQPSQKQQQNPLLLPHSQMQNLSKQKTTQEQDLDNGFDADPKQWRTPTQRNKQISNIQESGQVGDKGDSTEHGNLDKKDTEINKNQGKDREKAQDNVGDKEKEQEKEKDKDKDKEKDKDKDKDKEKENEGEEKEKIKGRDGSSDKNKDKDKDKNLDQSHNINYSGHNNSNSNSHSYGYGHGHSHSQTRGSSIFPQSIFGPEERLSRDRLTPVTKKKEYWPLIKSKKDKTGNLKPLAVKLRNDFL</sequence>
<keyword evidence="3" id="KW-1185">Reference proteome</keyword>
<accession>A0A1R1PQP6</accession>
<dbReference type="EMBL" id="LSSK01000463">
    <property type="protein sequence ID" value="OMH83274.1"/>
    <property type="molecule type" value="Genomic_DNA"/>
</dbReference>
<evidence type="ECO:0000313" key="3">
    <source>
        <dbReference type="Proteomes" id="UP000188320"/>
    </source>
</evidence>
<evidence type="ECO:0000313" key="2">
    <source>
        <dbReference type="EMBL" id="OMH83274.1"/>
    </source>
</evidence>
<organism evidence="2 3">
    <name type="scientific">Zancudomyces culisetae</name>
    <name type="common">Gut fungus</name>
    <name type="synonym">Smittium culisetae</name>
    <dbReference type="NCBI Taxonomy" id="1213189"/>
    <lineage>
        <taxon>Eukaryota</taxon>
        <taxon>Fungi</taxon>
        <taxon>Fungi incertae sedis</taxon>
        <taxon>Zoopagomycota</taxon>
        <taxon>Kickxellomycotina</taxon>
        <taxon>Harpellomycetes</taxon>
        <taxon>Harpellales</taxon>
        <taxon>Legeriomycetaceae</taxon>
        <taxon>Zancudomyces</taxon>
    </lineage>
</organism>
<feature type="region of interest" description="Disordered" evidence="1">
    <location>
        <begin position="1"/>
        <end position="314"/>
    </location>
</feature>
<proteinExistence type="predicted"/>
<feature type="compositionally biased region" description="Basic and acidic residues" evidence="1">
    <location>
        <begin position="170"/>
        <end position="261"/>
    </location>
</feature>
<feature type="compositionally biased region" description="Polar residues" evidence="1">
    <location>
        <begin position="122"/>
        <end position="135"/>
    </location>
</feature>
<dbReference type="Proteomes" id="UP000188320">
    <property type="component" value="Unassembled WGS sequence"/>
</dbReference>
<name>A0A1R1PQP6_ZANCU</name>
<comment type="caution">
    <text evidence="2">The sequence shown here is derived from an EMBL/GenBank/DDBJ whole genome shotgun (WGS) entry which is preliminary data.</text>
</comment>
<feature type="compositionally biased region" description="Polar residues" evidence="1">
    <location>
        <begin position="150"/>
        <end position="166"/>
    </location>
</feature>
<reference evidence="3" key="1">
    <citation type="submission" date="2017-01" db="EMBL/GenBank/DDBJ databases">
        <authorList>
            <person name="Wang Y."/>
            <person name="White M."/>
            <person name="Kvist S."/>
            <person name="Moncalvo J.-M."/>
        </authorList>
    </citation>
    <scope>NUCLEOTIDE SEQUENCE [LARGE SCALE GENOMIC DNA]</scope>
    <source>
        <strain evidence="3">COL-18-3</strain>
    </source>
</reference>
<feature type="compositionally biased region" description="Low complexity" evidence="1">
    <location>
        <begin position="263"/>
        <end position="282"/>
    </location>
</feature>
<feature type="compositionally biased region" description="Basic and acidic residues" evidence="1">
    <location>
        <begin position="305"/>
        <end position="314"/>
    </location>
</feature>
<dbReference type="AlphaFoldDB" id="A0A1R1PQP6"/>
<evidence type="ECO:0000256" key="1">
    <source>
        <dbReference type="SAM" id="MobiDB-lite"/>
    </source>
</evidence>
<feature type="compositionally biased region" description="Low complexity" evidence="1">
    <location>
        <begin position="100"/>
        <end position="114"/>
    </location>
</feature>
<gene>
    <name evidence="2" type="ORF">AX774_g3221</name>
</gene>